<evidence type="ECO:0000256" key="2">
    <source>
        <dbReference type="ARBA" id="ARBA00010983"/>
    </source>
</evidence>
<name>A0A1Y2E490_9PEZI</name>
<dbReference type="Pfam" id="PF00262">
    <property type="entry name" value="Calreticulin"/>
    <property type="match status" value="1"/>
</dbReference>
<feature type="chain" id="PRO_5011834508" evidence="9">
    <location>
        <begin position="20"/>
        <end position="577"/>
    </location>
</feature>
<dbReference type="EMBL" id="MCFJ01000005">
    <property type="protein sequence ID" value="ORY66342.1"/>
    <property type="molecule type" value="Genomic_DNA"/>
</dbReference>
<sequence length="577" mass="64026">MKFAATAALAAILAGSAVADDAQKVLKDEGSTASIVEESTSVASAIPTFTPTNLKAPFLEQFTDDWETRWKPSHAKKDMKGADNVEEEWAYVGEWSVEEPHVYKGMEGDKGLVVKNAAAHHAISAKFPKKIDNKGKTLVVQYEVKLQNGLECGGAYLKLLRDTKALHQDEFANTTPYVIMFGPDKCGHTNKVHFIFNHKNPKTGEYEEKHLNSPPSARIVKTTELYTLIVHPNNTYVIKQNNEQVKEGSLFEDFSPSINPEKEIDDPKDSKPDTWVDEARIPDPDAKKPEDWDEDAPFEIVDEEATKPEDWLEDEPLTIPDPESQKPEDWDDEEDGDWVPPTVPNPKCADASGCGSWTKPMIKNPEYKGKWTAPYIDNPAYKGVWAPRKIKNPDYYEDKTPANFEPMGAIGFEIWTMQNDILFDNIYIGHSVEDAAKLAEESFLEKHPHEQLLELAEKPKVDDKPKSPSDLKFLDDPVHYIKEKTDLFLTIAKSDPIQAMKFVPEVPTAIIGLIVTLASVIGLATMGGSAPPAAKKAVADAKEKTKEAKGKAAEAVATGAENVKAEVNKRSTRSTQS</sequence>
<gene>
    <name evidence="11" type="ORF">BCR38DRAFT_429945</name>
</gene>
<evidence type="ECO:0000256" key="8">
    <source>
        <dbReference type="PIRSR" id="PIRSR601580-3"/>
    </source>
</evidence>
<reference evidence="11 12" key="1">
    <citation type="submission" date="2016-07" db="EMBL/GenBank/DDBJ databases">
        <title>Pervasive Adenine N6-methylation of Active Genes in Fungi.</title>
        <authorList>
            <consortium name="DOE Joint Genome Institute"/>
            <person name="Mondo S.J."/>
            <person name="Dannebaum R.O."/>
            <person name="Kuo R.C."/>
            <person name="Labutti K."/>
            <person name="Haridas S."/>
            <person name="Kuo A."/>
            <person name="Salamov A."/>
            <person name="Ahrendt S.R."/>
            <person name="Lipzen A."/>
            <person name="Sullivan W."/>
            <person name="Andreopoulos W.B."/>
            <person name="Clum A."/>
            <person name="Lindquist E."/>
            <person name="Daum C."/>
            <person name="Ramamoorthy G.K."/>
            <person name="Gryganskyi A."/>
            <person name="Culley D."/>
            <person name="Magnuson J.K."/>
            <person name="James T.Y."/>
            <person name="O'Malley M.A."/>
            <person name="Stajich J.E."/>
            <person name="Spatafora J.W."/>
            <person name="Visel A."/>
            <person name="Grigoriev I.V."/>
        </authorList>
    </citation>
    <scope>NUCLEOTIDE SEQUENCE [LARGE SCALE GENOMIC DNA]</scope>
    <source>
        <strain evidence="11 12">CBS 129021</strain>
    </source>
</reference>
<evidence type="ECO:0000256" key="10">
    <source>
        <dbReference type="SAM" id="MobiDB-lite"/>
    </source>
</evidence>
<evidence type="ECO:0000256" key="9">
    <source>
        <dbReference type="RuleBase" id="RU362126"/>
    </source>
</evidence>
<dbReference type="Gene3D" id="2.10.250.10">
    <property type="entry name" value="Calreticulin/calnexin, P domain"/>
    <property type="match status" value="1"/>
</dbReference>
<feature type="disulfide bond" evidence="8">
    <location>
        <begin position="152"/>
        <end position="186"/>
    </location>
</feature>
<dbReference type="Gene3D" id="2.60.120.200">
    <property type="match status" value="1"/>
</dbReference>
<dbReference type="STRING" id="1141098.A0A1Y2E490"/>
<dbReference type="OrthoDB" id="1938156at2759"/>
<dbReference type="InParanoid" id="A0A1Y2E490"/>
<dbReference type="Proteomes" id="UP000193689">
    <property type="component" value="Unassembled WGS sequence"/>
</dbReference>
<comment type="similarity">
    <text evidence="2 9">Belongs to the calreticulin family.</text>
</comment>
<comment type="caution">
    <text evidence="11">The sequence shown here is derived from an EMBL/GenBank/DDBJ whole genome shotgun (WGS) entry which is preliminary data.</text>
</comment>
<dbReference type="GO" id="GO:0051082">
    <property type="term" value="F:unfolded protein binding"/>
    <property type="evidence" value="ECO:0007669"/>
    <property type="project" value="InterPro"/>
</dbReference>
<dbReference type="InterPro" id="IPR018124">
    <property type="entry name" value="Calret/calnex_CS"/>
</dbReference>
<dbReference type="InterPro" id="IPR013320">
    <property type="entry name" value="ConA-like_dom_sf"/>
</dbReference>
<dbReference type="FunFam" id="2.60.120.200:FF:000011">
    <property type="entry name" value="Probable calnexin"/>
    <property type="match status" value="1"/>
</dbReference>
<feature type="compositionally biased region" description="Acidic residues" evidence="10">
    <location>
        <begin position="291"/>
        <end position="303"/>
    </location>
</feature>
<organism evidence="11 12">
    <name type="scientific">Pseudomassariella vexata</name>
    <dbReference type="NCBI Taxonomy" id="1141098"/>
    <lineage>
        <taxon>Eukaryota</taxon>
        <taxon>Fungi</taxon>
        <taxon>Dikarya</taxon>
        <taxon>Ascomycota</taxon>
        <taxon>Pezizomycotina</taxon>
        <taxon>Sordariomycetes</taxon>
        <taxon>Xylariomycetidae</taxon>
        <taxon>Amphisphaeriales</taxon>
        <taxon>Pseudomassariaceae</taxon>
        <taxon>Pseudomassariella</taxon>
    </lineage>
</organism>
<dbReference type="SUPFAM" id="SSF63887">
    <property type="entry name" value="P-domain of calnexin/calreticulin"/>
    <property type="match status" value="1"/>
</dbReference>
<dbReference type="GO" id="GO:0005789">
    <property type="term" value="C:endoplasmic reticulum membrane"/>
    <property type="evidence" value="ECO:0007669"/>
    <property type="project" value="UniProtKB-SubCell"/>
</dbReference>
<dbReference type="PROSITE" id="PS00803">
    <property type="entry name" value="CALRETICULIN_1"/>
    <property type="match status" value="1"/>
</dbReference>
<evidence type="ECO:0000256" key="1">
    <source>
        <dbReference type="ARBA" id="ARBA00004115"/>
    </source>
</evidence>
<evidence type="ECO:0000313" key="11">
    <source>
        <dbReference type="EMBL" id="ORY66342.1"/>
    </source>
</evidence>
<dbReference type="InterPro" id="IPR009033">
    <property type="entry name" value="Calreticulin/calnexin_P_dom_sf"/>
</dbReference>
<keyword evidence="8" id="KW-1015">Disulfide bond</keyword>
<keyword evidence="3 9" id="KW-0812">Transmembrane</keyword>
<dbReference type="SUPFAM" id="SSF49899">
    <property type="entry name" value="Concanavalin A-like lectins/glucanases"/>
    <property type="match status" value="2"/>
</dbReference>
<keyword evidence="12" id="KW-1185">Reference proteome</keyword>
<feature type="region of interest" description="Disordered" evidence="10">
    <location>
        <begin position="252"/>
        <end position="351"/>
    </location>
</feature>
<evidence type="ECO:0000256" key="4">
    <source>
        <dbReference type="ARBA" id="ARBA00022824"/>
    </source>
</evidence>
<dbReference type="FunFam" id="2.10.250.10:FF:000001">
    <property type="entry name" value="Calnexin homolog"/>
    <property type="match status" value="1"/>
</dbReference>
<evidence type="ECO:0000256" key="5">
    <source>
        <dbReference type="ARBA" id="ARBA00022989"/>
    </source>
</evidence>
<feature type="compositionally biased region" description="Basic and acidic residues" evidence="10">
    <location>
        <begin position="260"/>
        <end position="290"/>
    </location>
</feature>
<dbReference type="AlphaFoldDB" id="A0A1Y2E490"/>
<evidence type="ECO:0000256" key="7">
    <source>
        <dbReference type="ARBA" id="ARBA00023186"/>
    </source>
</evidence>
<keyword evidence="9" id="KW-0732">Signal</keyword>
<feature type="transmembrane region" description="Helical" evidence="9">
    <location>
        <begin position="506"/>
        <end position="526"/>
    </location>
</feature>
<proteinExistence type="inferred from homology"/>
<dbReference type="PROSITE" id="PS00805">
    <property type="entry name" value="CALRETICULIN_REPEAT"/>
    <property type="match status" value="1"/>
</dbReference>
<keyword evidence="6 9" id="KW-0472">Membrane</keyword>
<dbReference type="GO" id="GO:0006457">
    <property type="term" value="P:protein folding"/>
    <property type="evidence" value="ECO:0007669"/>
    <property type="project" value="InterPro"/>
</dbReference>
<dbReference type="PROSITE" id="PS00804">
    <property type="entry name" value="CALRETICULIN_2"/>
    <property type="match status" value="1"/>
</dbReference>
<dbReference type="PANTHER" id="PTHR11073">
    <property type="entry name" value="CALRETICULIN AND CALNEXIN"/>
    <property type="match status" value="1"/>
</dbReference>
<evidence type="ECO:0000256" key="3">
    <source>
        <dbReference type="ARBA" id="ARBA00022692"/>
    </source>
</evidence>
<accession>A0A1Y2E490</accession>
<protein>
    <submittedName>
        <fullName evidence="11">Calreticulin family-domain-containing protein</fullName>
    </submittedName>
</protein>
<dbReference type="InterPro" id="IPR001580">
    <property type="entry name" value="Calret/calnex"/>
</dbReference>
<dbReference type="PRINTS" id="PR00626">
    <property type="entry name" value="CALRETICULIN"/>
</dbReference>
<comment type="subcellular location">
    <subcellularLocation>
        <location evidence="1">Endoplasmic reticulum membrane</location>
        <topology evidence="1">Single-pass type I membrane protein</topology>
    </subcellularLocation>
</comment>
<evidence type="ECO:0000313" key="12">
    <source>
        <dbReference type="Proteomes" id="UP000193689"/>
    </source>
</evidence>
<dbReference type="GO" id="GO:0036503">
    <property type="term" value="P:ERAD pathway"/>
    <property type="evidence" value="ECO:0007669"/>
    <property type="project" value="TreeGrafter"/>
</dbReference>
<feature type="signal peptide" evidence="9">
    <location>
        <begin position="1"/>
        <end position="19"/>
    </location>
</feature>
<keyword evidence="5 9" id="KW-1133">Transmembrane helix</keyword>
<dbReference type="GeneID" id="63776216"/>
<dbReference type="PANTHER" id="PTHR11073:SF1">
    <property type="entry name" value="CALNEXIN 14D-RELATED"/>
    <property type="match status" value="1"/>
</dbReference>
<evidence type="ECO:0000256" key="6">
    <source>
        <dbReference type="ARBA" id="ARBA00023136"/>
    </source>
</evidence>
<dbReference type="GO" id="GO:0005509">
    <property type="term" value="F:calcium ion binding"/>
    <property type="evidence" value="ECO:0007669"/>
    <property type="project" value="InterPro"/>
</dbReference>
<keyword evidence="4 9" id="KW-0256">Endoplasmic reticulum</keyword>
<dbReference type="RefSeq" id="XP_040717306.1">
    <property type="nucleotide sequence ID" value="XM_040860004.1"/>
</dbReference>
<keyword evidence="7 9" id="KW-0143">Chaperone</keyword>